<evidence type="ECO:0008006" key="3">
    <source>
        <dbReference type="Google" id="ProtNLM"/>
    </source>
</evidence>
<evidence type="ECO:0000313" key="1">
    <source>
        <dbReference type="EMBL" id="NVD27021.1"/>
    </source>
</evidence>
<keyword evidence="2" id="KW-1185">Reference proteome</keyword>
<reference evidence="1 2" key="1">
    <citation type="submission" date="2020-06" db="EMBL/GenBank/DDBJ databases">
        <authorList>
            <person name="Kim S.-J."/>
            <person name="Park S.-J."/>
        </authorList>
    </citation>
    <scope>NUCLEOTIDE SEQUENCE [LARGE SCALE GENOMIC DNA]</scope>
    <source>
        <strain evidence="1 2">SW-151</strain>
    </source>
</reference>
<evidence type="ECO:0000313" key="2">
    <source>
        <dbReference type="Proteomes" id="UP000652427"/>
    </source>
</evidence>
<organism evidence="1 2">
    <name type="scientific">Parasphingorhabdus flavimaris</name>
    <dbReference type="NCBI Taxonomy" id="266812"/>
    <lineage>
        <taxon>Bacteria</taxon>
        <taxon>Pseudomonadati</taxon>
        <taxon>Pseudomonadota</taxon>
        <taxon>Alphaproteobacteria</taxon>
        <taxon>Sphingomonadales</taxon>
        <taxon>Sphingomonadaceae</taxon>
        <taxon>Parasphingorhabdus</taxon>
    </lineage>
</organism>
<dbReference type="EMBL" id="JABWMH010000001">
    <property type="protein sequence ID" value="NVD27021.1"/>
    <property type="molecule type" value="Genomic_DNA"/>
</dbReference>
<sequence length="159" mass="18017">MTDTRPDPRSAAVQNRRVSRIPAFTPVPLRARRDGWTPVRQAEFLGLLAQTRSVSKAAAFVGMSRDSAYRLRRKPGAEEFVAAWDAILGVPESRQPKITLETLFQRIRQGRYRPVLRGGRYVATIKKPDNHALLTLLGRLDRLVPPGEDWGEEPEGYRK</sequence>
<proteinExistence type="predicted"/>
<gene>
    <name evidence="1" type="ORF">HUO14_03745</name>
</gene>
<accession>A0ABX2N086</accession>
<protein>
    <recommendedName>
        <fullName evidence="3">Helix-turn-helix domain-containing protein</fullName>
    </recommendedName>
</protein>
<dbReference type="RefSeq" id="WP_176278516.1">
    <property type="nucleotide sequence ID" value="NZ_JABWMH010000001.1"/>
</dbReference>
<comment type="caution">
    <text evidence="1">The sequence shown here is derived from an EMBL/GenBank/DDBJ whole genome shotgun (WGS) entry which is preliminary data.</text>
</comment>
<dbReference type="Proteomes" id="UP000652427">
    <property type="component" value="Unassembled WGS sequence"/>
</dbReference>
<name>A0ABX2N086_9SPHN</name>